<dbReference type="AlphaFoldDB" id="A0A918W033"/>
<reference evidence="2" key="1">
    <citation type="journal article" date="2014" name="Int. J. Syst. Evol. Microbiol.">
        <title>Complete genome sequence of Corynebacterium casei LMG S-19264T (=DSM 44701T), isolated from a smear-ripened cheese.</title>
        <authorList>
            <consortium name="US DOE Joint Genome Institute (JGI-PGF)"/>
            <person name="Walter F."/>
            <person name="Albersmeier A."/>
            <person name="Kalinowski J."/>
            <person name="Ruckert C."/>
        </authorList>
    </citation>
    <scope>NUCLEOTIDE SEQUENCE</scope>
    <source>
        <strain evidence="2">KCTC 12719</strain>
    </source>
</reference>
<dbReference type="Gene3D" id="3.90.550.10">
    <property type="entry name" value="Spore Coat Polysaccharide Biosynthesis Protein SpsA, Chain A"/>
    <property type="match status" value="1"/>
</dbReference>
<evidence type="ECO:0000259" key="1">
    <source>
        <dbReference type="Pfam" id="PF00535"/>
    </source>
</evidence>
<comment type="caution">
    <text evidence="2">The sequence shown here is derived from an EMBL/GenBank/DDBJ whole genome shotgun (WGS) entry which is preliminary data.</text>
</comment>
<dbReference type="PANTHER" id="PTHR22916">
    <property type="entry name" value="GLYCOSYLTRANSFERASE"/>
    <property type="match status" value="1"/>
</dbReference>
<feature type="domain" description="Glycosyltransferase 2-like" evidence="1">
    <location>
        <begin position="8"/>
        <end position="135"/>
    </location>
</feature>
<sequence length="259" mass="30022">MKNSPVVSIVMPAYDASRFISESITSVREQTFEDWELLVIDDASKDETDYLVKNYIQQDPRITLHSLPVNQGAAFARNIGIKASEGEYISFLDADDLWKPHKLQTQLDFMKKNDLKVSYSSYELMDEEGKSMNQMVKALEILAFSKLLRANYVGNLTGMYNSKMLGKIYCPPIRKRQDWAMWLKALELAGEARGIVEPLAKYRVRKGSISANKKEMLEYNYKVYRKVLNFSAVKSSYWITRFLYEQFFVKSKQLVPLKK</sequence>
<keyword evidence="2" id="KW-0808">Transferase</keyword>
<reference evidence="2" key="2">
    <citation type="submission" date="2020-09" db="EMBL/GenBank/DDBJ databases">
        <authorList>
            <person name="Sun Q."/>
            <person name="Kim S."/>
        </authorList>
    </citation>
    <scope>NUCLEOTIDE SEQUENCE</scope>
    <source>
        <strain evidence="2">KCTC 12719</strain>
    </source>
</reference>
<accession>A0A918W033</accession>
<dbReference type="GO" id="GO:0016758">
    <property type="term" value="F:hexosyltransferase activity"/>
    <property type="evidence" value="ECO:0007669"/>
    <property type="project" value="UniProtKB-ARBA"/>
</dbReference>
<gene>
    <name evidence="2" type="ORF">GCM10007103_20510</name>
</gene>
<dbReference type="PANTHER" id="PTHR22916:SF3">
    <property type="entry name" value="UDP-GLCNAC:BETAGAL BETA-1,3-N-ACETYLGLUCOSAMINYLTRANSFERASE-LIKE PROTEIN 1"/>
    <property type="match status" value="1"/>
</dbReference>
<dbReference type="Proteomes" id="UP000610456">
    <property type="component" value="Unassembled WGS sequence"/>
</dbReference>
<dbReference type="EMBL" id="BMXB01000007">
    <property type="protein sequence ID" value="GHA39012.1"/>
    <property type="molecule type" value="Genomic_DNA"/>
</dbReference>
<keyword evidence="3" id="KW-1185">Reference proteome</keyword>
<evidence type="ECO:0000313" key="3">
    <source>
        <dbReference type="Proteomes" id="UP000610456"/>
    </source>
</evidence>
<dbReference type="Pfam" id="PF00535">
    <property type="entry name" value="Glycos_transf_2"/>
    <property type="match status" value="1"/>
</dbReference>
<protein>
    <submittedName>
        <fullName evidence="2">Glycosyl transferase</fullName>
    </submittedName>
</protein>
<organism evidence="2 3">
    <name type="scientific">Salinimicrobium marinum</name>
    <dbReference type="NCBI Taxonomy" id="680283"/>
    <lineage>
        <taxon>Bacteria</taxon>
        <taxon>Pseudomonadati</taxon>
        <taxon>Bacteroidota</taxon>
        <taxon>Flavobacteriia</taxon>
        <taxon>Flavobacteriales</taxon>
        <taxon>Flavobacteriaceae</taxon>
        <taxon>Salinimicrobium</taxon>
    </lineage>
</organism>
<dbReference type="InterPro" id="IPR029044">
    <property type="entry name" value="Nucleotide-diphossugar_trans"/>
</dbReference>
<dbReference type="InterPro" id="IPR001173">
    <property type="entry name" value="Glyco_trans_2-like"/>
</dbReference>
<dbReference type="RefSeq" id="WP_189604657.1">
    <property type="nucleotide sequence ID" value="NZ_BMXB01000007.1"/>
</dbReference>
<dbReference type="SUPFAM" id="SSF53448">
    <property type="entry name" value="Nucleotide-diphospho-sugar transferases"/>
    <property type="match status" value="1"/>
</dbReference>
<evidence type="ECO:0000313" key="2">
    <source>
        <dbReference type="EMBL" id="GHA39012.1"/>
    </source>
</evidence>
<proteinExistence type="predicted"/>
<name>A0A918W033_9FLAO</name>